<dbReference type="Gene3D" id="3.90.1140.10">
    <property type="entry name" value="Cyclic phosphodiesterase"/>
    <property type="match status" value="1"/>
</dbReference>
<keyword evidence="2" id="KW-1185">Reference proteome</keyword>
<dbReference type="AlphaFoldDB" id="A0A8J4DVE2"/>
<evidence type="ECO:0000313" key="2">
    <source>
        <dbReference type="Proteomes" id="UP000619260"/>
    </source>
</evidence>
<dbReference type="RefSeq" id="WP_203903496.1">
    <property type="nucleotide sequence ID" value="NZ_BOPF01000032.1"/>
</dbReference>
<dbReference type="Pfam" id="PF13563">
    <property type="entry name" value="2_5_RNA_ligase2"/>
    <property type="match status" value="1"/>
</dbReference>
<protein>
    <recommendedName>
        <fullName evidence="3">2'-5' RNA ligase family protein</fullName>
    </recommendedName>
</protein>
<comment type="caution">
    <text evidence="1">The sequence shown here is derived from an EMBL/GenBank/DDBJ whole genome shotgun (WGS) entry which is preliminary data.</text>
</comment>
<accession>A0A8J4DVE2</accession>
<evidence type="ECO:0008006" key="3">
    <source>
        <dbReference type="Google" id="ProtNLM"/>
    </source>
</evidence>
<evidence type="ECO:0000313" key="1">
    <source>
        <dbReference type="EMBL" id="GIJ50052.1"/>
    </source>
</evidence>
<organism evidence="1 2">
    <name type="scientific">Virgisporangium aliadipatigenens</name>
    <dbReference type="NCBI Taxonomy" id="741659"/>
    <lineage>
        <taxon>Bacteria</taxon>
        <taxon>Bacillati</taxon>
        <taxon>Actinomycetota</taxon>
        <taxon>Actinomycetes</taxon>
        <taxon>Micromonosporales</taxon>
        <taxon>Micromonosporaceae</taxon>
        <taxon>Virgisporangium</taxon>
    </lineage>
</organism>
<proteinExistence type="predicted"/>
<dbReference type="SUPFAM" id="SSF55144">
    <property type="entry name" value="LigT-like"/>
    <property type="match status" value="1"/>
</dbReference>
<dbReference type="InterPro" id="IPR009097">
    <property type="entry name" value="Cyclic_Pdiesterase"/>
</dbReference>
<gene>
    <name evidence="1" type="ORF">Val02_69380</name>
</gene>
<reference evidence="1" key="1">
    <citation type="submission" date="2021-01" db="EMBL/GenBank/DDBJ databases">
        <title>Whole genome shotgun sequence of Virgisporangium aliadipatigenens NBRC 105644.</title>
        <authorList>
            <person name="Komaki H."/>
            <person name="Tamura T."/>
        </authorList>
    </citation>
    <scope>NUCLEOTIDE SEQUENCE</scope>
    <source>
        <strain evidence="1">NBRC 105644</strain>
    </source>
</reference>
<dbReference type="Proteomes" id="UP000619260">
    <property type="component" value="Unassembled WGS sequence"/>
</dbReference>
<name>A0A8J4DVE2_9ACTN</name>
<sequence>MNEVSMRDHWWWRPGWRIGRRMYTWHITFDGQDSLHRLVASYQAPLDELHGLDKIPAKWLHLTMQGLGFVDEVPAEEAAAVVDNVRQRCRSFTPFELTFGAPKVDPEAIMFALHPAEPARNLRNNVRAAIADVRGIDKLEESNEWSPHVSIAYSNSTGSGTPYKNALDSVTVEPAVLVVESVDMIVLNRDNKMYEWETFASVPLTG</sequence>
<dbReference type="EMBL" id="BOPF01000032">
    <property type="protein sequence ID" value="GIJ50052.1"/>
    <property type="molecule type" value="Genomic_DNA"/>
</dbReference>